<dbReference type="EMBL" id="BNCD01000002">
    <property type="protein sequence ID" value="GHH72463.1"/>
    <property type="molecule type" value="Genomic_DNA"/>
</dbReference>
<evidence type="ECO:0000256" key="1">
    <source>
        <dbReference type="SAM" id="MobiDB-lite"/>
    </source>
</evidence>
<keyword evidence="3" id="KW-1185">Reference proteome</keyword>
<protein>
    <submittedName>
        <fullName evidence="2">Uncharacterized protein</fullName>
    </submittedName>
</protein>
<proteinExistence type="predicted"/>
<name>A0A919KU05_9ACTN</name>
<evidence type="ECO:0000313" key="2">
    <source>
        <dbReference type="EMBL" id="GHH72463.1"/>
    </source>
</evidence>
<accession>A0A919KU05</accession>
<feature type="region of interest" description="Disordered" evidence="1">
    <location>
        <begin position="66"/>
        <end position="85"/>
    </location>
</feature>
<evidence type="ECO:0000313" key="3">
    <source>
        <dbReference type="Proteomes" id="UP000603708"/>
    </source>
</evidence>
<reference evidence="2" key="2">
    <citation type="submission" date="2020-09" db="EMBL/GenBank/DDBJ databases">
        <authorList>
            <person name="Sun Q."/>
            <person name="Ohkuma M."/>
        </authorList>
    </citation>
    <scope>NUCLEOTIDE SEQUENCE</scope>
    <source>
        <strain evidence="2">JCM 5069</strain>
    </source>
</reference>
<feature type="region of interest" description="Disordered" evidence="1">
    <location>
        <begin position="97"/>
        <end position="129"/>
    </location>
</feature>
<gene>
    <name evidence="2" type="ORF">GCM10018793_09510</name>
</gene>
<comment type="caution">
    <text evidence="2">The sequence shown here is derived from an EMBL/GenBank/DDBJ whole genome shotgun (WGS) entry which is preliminary data.</text>
</comment>
<organism evidence="2 3">
    <name type="scientific">Streptomyces sulfonofaciens</name>
    <dbReference type="NCBI Taxonomy" id="68272"/>
    <lineage>
        <taxon>Bacteria</taxon>
        <taxon>Bacillati</taxon>
        <taxon>Actinomycetota</taxon>
        <taxon>Actinomycetes</taxon>
        <taxon>Kitasatosporales</taxon>
        <taxon>Streptomycetaceae</taxon>
        <taxon>Streptomyces</taxon>
    </lineage>
</organism>
<dbReference type="Proteomes" id="UP000603708">
    <property type="component" value="Unassembled WGS sequence"/>
</dbReference>
<reference evidence="2" key="1">
    <citation type="journal article" date="2014" name="Int. J. Syst. Evol. Microbiol.">
        <title>Complete genome sequence of Corynebacterium casei LMG S-19264T (=DSM 44701T), isolated from a smear-ripened cheese.</title>
        <authorList>
            <consortium name="US DOE Joint Genome Institute (JGI-PGF)"/>
            <person name="Walter F."/>
            <person name="Albersmeier A."/>
            <person name="Kalinowski J."/>
            <person name="Ruckert C."/>
        </authorList>
    </citation>
    <scope>NUCLEOTIDE SEQUENCE</scope>
    <source>
        <strain evidence="2">JCM 5069</strain>
    </source>
</reference>
<sequence>MYANREAGGRPRYGDREPAGRLREAQEHLRKGETAVGSRVEHRQDGRRGVQDLAHDVRPALDEQVAGQSHQAVEGGAVRHDESGEAQLAAEHVREQAAARRAGQSVDLGVGGHQPRHPGGHRGPYQGRWISCSSRQPISVAAQLRPPVAAPCPALPRA</sequence>
<feature type="compositionally biased region" description="Basic and acidic residues" evidence="1">
    <location>
        <begin position="7"/>
        <end position="52"/>
    </location>
</feature>
<dbReference type="AlphaFoldDB" id="A0A919KU05"/>
<feature type="region of interest" description="Disordered" evidence="1">
    <location>
        <begin position="1"/>
        <end position="52"/>
    </location>
</feature>